<proteinExistence type="predicted"/>
<dbReference type="InterPro" id="IPR002686">
    <property type="entry name" value="Transposase_17"/>
</dbReference>
<dbReference type="EMBL" id="JBHUPD010000004">
    <property type="protein sequence ID" value="MFD2874579.1"/>
    <property type="molecule type" value="Genomic_DNA"/>
</dbReference>
<keyword evidence="3" id="KW-1185">Reference proteome</keyword>
<dbReference type="SUPFAM" id="SSF143422">
    <property type="entry name" value="Transposase IS200-like"/>
    <property type="match status" value="1"/>
</dbReference>
<dbReference type="NCBIfam" id="NF047646">
    <property type="entry name" value="REP_Tyr_transpos"/>
    <property type="match status" value="1"/>
</dbReference>
<evidence type="ECO:0000259" key="1">
    <source>
        <dbReference type="SMART" id="SM01321"/>
    </source>
</evidence>
<dbReference type="Gene3D" id="3.30.70.1290">
    <property type="entry name" value="Transposase IS200-like"/>
    <property type="match status" value="1"/>
</dbReference>
<dbReference type="PANTHER" id="PTHR36966">
    <property type="entry name" value="REP-ASSOCIATED TYROSINE TRANSPOSASE"/>
    <property type="match status" value="1"/>
</dbReference>
<name>A0ABW5YHQ9_9SPHI</name>
<sequence length="190" mass="22267">MGFKYRITANDELYFLTLTVVDWIDVFTRKELCEDVLESLRYCQQHKGLIIYAWCIMPSHLHLVVAAESGKNLSDIMRDFKKFTSKRIIQSISEIAESRKEWLLRHFSFVSKFNPKIKDYQFWQEGLHPIELSTAKFIDQKINYIHQNPVEAGIVFRAEDYVLSSAAQYAGEFNALLEVSLIEDLNRDSF</sequence>
<evidence type="ECO:0000313" key="2">
    <source>
        <dbReference type="EMBL" id="MFD2874579.1"/>
    </source>
</evidence>
<dbReference type="RefSeq" id="WP_377189525.1">
    <property type="nucleotide sequence ID" value="NZ_JBHUPD010000004.1"/>
</dbReference>
<comment type="caution">
    <text evidence="2">The sequence shown here is derived from an EMBL/GenBank/DDBJ whole genome shotgun (WGS) entry which is preliminary data.</text>
</comment>
<reference evidence="3" key="1">
    <citation type="journal article" date="2019" name="Int. J. Syst. Evol. Microbiol.">
        <title>The Global Catalogue of Microorganisms (GCM) 10K type strain sequencing project: providing services to taxonomists for standard genome sequencing and annotation.</title>
        <authorList>
            <consortium name="The Broad Institute Genomics Platform"/>
            <consortium name="The Broad Institute Genome Sequencing Center for Infectious Disease"/>
            <person name="Wu L."/>
            <person name="Ma J."/>
        </authorList>
    </citation>
    <scope>NUCLEOTIDE SEQUENCE [LARGE SCALE GENOMIC DNA]</scope>
    <source>
        <strain evidence="3">KCTC 22437</strain>
    </source>
</reference>
<dbReference type="SMART" id="SM01321">
    <property type="entry name" value="Y1_Tnp"/>
    <property type="match status" value="1"/>
</dbReference>
<dbReference type="Pfam" id="PF01797">
    <property type="entry name" value="Y1_Tnp"/>
    <property type="match status" value="1"/>
</dbReference>
<organism evidence="2 3">
    <name type="scientific">Mucilaginibacter ximonensis</name>
    <dbReference type="NCBI Taxonomy" id="538021"/>
    <lineage>
        <taxon>Bacteria</taxon>
        <taxon>Pseudomonadati</taxon>
        <taxon>Bacteroidota</taxon>
        <taxon>Sphingobacteriia</taxon>
        <taxon>Sphingobacteriales</taxon>
        <taxon>Sphingobacteriaceae</taxon>
        <taxon>Mucilaginibacter</taxon>
    </lineage>
</organism>
<feature type="domain" description="Transposase IS200-like" evidence="1">
    <location>
        <begin position="9"/>
        <end position="148"/>
    </location>
</feature>
<dbReference type="Proteomes" id="UP001597557">
    <property type="component" value="Unassembled WGS sequence"/>
</dbReference>
<dbReference type="PANTHER" id="PTHR36966:SF1">
    <property type="entry name" value="REP-ASSOCIATED TYROSINE TRANSPOSASE"/>
    <property type="match status" value="1"/>
</dbReference>
<protein>
    <submittedName>
        <fullName evidence="2">Transposase</fullName>
    </submittedName>
</protein>
<evidence type="ECO:0000313" key="3">
    <source>
        <dbReference type="Proteomes" id="UP001597557"/>
    </source>
</evidence>
<dbReference type="InterPro" id="IPR036515">
    <property type="entry name" value="Transposase_17_sf"/>
</dbReference>
<gene>
    <name evidence="2" type="ORF">ACFS5N_18995</name>
</gene>
<accession>A0ABW5YHQ9</accession>
<dbReference type="InterPro" id="IPR052715">
    <property type="entry name" value="RAYT_transposase"/>
</dbReference>